<protein>
    <recommendedName>
        <fullName evidence="3">Phosphodiesterase</fullName>
        <ecNumber evidence="3">3.1.4.-</ecNumber>
    </recommendedName>
</protein>
<feature type="compositionally biased region" description="Low complexity" evidence="4">
    <location>
        <begin position="100"/>
        <end position="111"/>
    </location>
</feature>
<dbReference type="InterPro" id="IPR002073">
    <property type="entry name" value="PDEase_catalytic_dom"/>
</dbReference>
<feature type="region of interest" description="Disordered" evidence="4">
    <location>
        <begin position="1084"/>
        <end position="1123"/>
    </location>
</feature>
<dbReference type="OrthoDB" id="546632at2759"/>
<comment type="similarity">
    <text evidence="3">Belongs to the cyclic nucleotide phosphodiesterase family.</text>
</comment>
<dbReference type="EMBL" id="KI669499">
    <property type="protein sequence ID" value="OCF35312.1"/>
    <property type="molecule type" value="Genomic_DNA"/>
</dbReference>
<sequence>MASHNAANHNPHPSPSLSLLVLMPPSAHWQGLPLPVRRPSAALSQRKSSSVVPSLQSIQASTPITIQKENEVATKAAASGRRLSLASGLGNGPTSRISADPIDPLSDSPTDSPVPPSRTAFESNDRRSAPPPFGSSSSAVTSANSSPNPGSSATSGGPPPFGARRSATTGPRGSKRRPQTATSAGIAASVAPSLMGVGGGRASLAVPTGMGGTSSLARSRPGWEADEVVGNLRGSGLEVTVIRHASHLPALLDPSSSSTFQSAPIVRPSDSSEPLTRVVLVPLSDSPAFPSLSLLLQQGTTPTAVCFQQDLLDRAKRSEEEWLPAALEQIRTIANMRQKGSDPSTSAESAIIPGKPIIIAYSANPAITQTAISACIGAGAAGVLRPPYDLNTADLVMRIVDAYQQGRTLTPSPPPSGARTPSPLSRSRSPGSPTSAPTNVVLPPTALDMGAEHEGEKVLSAAVSSATGHRKSLSGNWNTEPVKRSSISGPPRKQSAASVTASGHLSPPLRSPPISGTGKFDFPPLPQDFPLPSQASFFAALDPVIEPRRRSVDIGGLSLALKRASIALKPTESGSEARREASSGGQPLKPLSLIEEGYTFPPTTPTRAKAQADHISHNHGVEGENVDEEASETELAELLSAMFCHTMTTIEVQMGDYELLSAPLSPEHRERLVNELSTWNFKPHNLPEGDLYRVACLMFESVLHSEELVDMNISRDQINRLLFAIRAIYHAPNPYHNYVHAIDVLQATYMFLAQIGVAPPVSYMREWSEDKPVWKRSDVAGRDISVGTRRAREVMRPQDVLGVLVAAMGHDVGHPGLSNAFMKNAKVPLSQVYEDKSVLENMHCMLIVQLLRKHGFGFLIEGSPAPASPSLDQKGFRRVLYSSVLATDMSLHFAWIQRLKDFDEGLREGEVGEDEYDRVMICQALIKCADISNPTRPIDVSQHWSSVLLEEWAKQASLEQDLDLPVSVVASADAALQAKGQIGFIDLFTLPLFEAVSEALPELQVYADSCADNREIWQRRLDELVVEAAAEEEGDALRRLIQPAVEGASHDDRFKTLFPLLLPTSLLAGGGGQGVVPLITSEGEGISSVPTTPPTPLSATASEHPLRDIPGQSQGSTYAESPDTKAMRAVYRAKIGEPKPRGRVTSSSWARSMGEWSEGRRMSTPEVVVSHGQFA</sequence>
<gene>
    <name evidence="6" type="ORF">I316_02858</name>
</gene>
<evidence type="ECO:0000313" key="7">
    <source>
        <dbReference type="Proteomes" id="UP000092666"/>
    </source>
</evidence>
<evidence type="ECO:0000256" key="4">
    <source>
        <dbReference type="SAM" id="MobiDB-lite"/>
    </source>
</evidence>
<evidence type="ECO:0000256" key="2">
    <source>
        <dbReference type="ARBA" id="ARBA00022801"/>
    </source>
</evidence>
<proteinExistence type="inferred from homology"/>
<dbReference type="AlphaFoldDB" id="A0A1B9GWA0"/>
<accession>A0A1B9GWA0</accession>
<dbReference type="GO" id="GO:0007165">
    <property type="term" value="P:signal transduction"/>
    <property type="evidence" value="ECO:0007669"/>
    <property type="project" value="InterPro"/>
</dbReference>
<dbReference type="InterPro" id="IPR023174">
    <property type="entry name" value="PDEase_CS"/>
</dbReference>
<evidence type="ECO:0000256" key="1">
    <source>
        <dbReference type="ARBA" id="ARBA00022723"/>
    </source>
</evidence>
<dbReference type="CDD" id="cd00077">
    <property type="entry name" value="HDc"/>
    <property type="match status" value="1"/>
</dbReference>
<dbReference type="STRING" id="1296120.A0A1B9GWA0"/>
<dbReference type="Proteomes" id="UP000092666">
    <property type="component" value="Unassembled WGS sequence"/>
</dbReference>
<organism evidence="6 7">
    <name type="scientific">Kwoniella heveanensis BCC8398</name>
    <dbReference type="NCBI Taxonomy" id="1296120"/>
    <lineage>
        <taxon>Eukaryota</taxon>
        <taxon>Fungi</taxon>
        <taxon>Dikarya</taxon>
        <taxon>Basidiomycota</taxon>
        <taxon>Agaricomycotina</taxon>
        <taxon>Tremellomycetes</taxon>
        <taxon>Tremellales</taxon>
        <taxon>Cryptococcaceae</taxon>
        <taxon>Kwoniella</taxon>
    </lineage>
</organism>
<keyword evidence="1 3" id="KW-0479">Metal-binding</keyword>
<dbReference type="EC" id="3.1.4.-" evidence="3"/>
<dbReference type="PROSITE" id="PS51845">
    <property type="entry name" value="PDEASE_I_2"/>
    <property type="match status" value="1"/>
</dbReference>
<dbReference type="InterPro" id="IPR036971">
    <property type="entry name" value="PDEase_catalytic_dom_sf"/>
</dbReference>
<feature type="domain" description="PDEase" evidence="5">
    <location>
        <begin position="631"/>
        <end position="1024"/>
    </location>
</feature>
<reference evidence="6 7" key="1">
    <citation type="submission" date="2013-07" db="EMBL/GenBank/DDBJ databases">
        <title>The Genome Sequence of Cryptococcus heveanensis BCC8398.</title>
        <authorList>
            <consortium name="The Broad Institute Genome Sequencing Platform"/>
            <person name="Cuomo C."/>
            <person name="Litvintseva A."/>
            <person name="Chen Y."/>
            <person name="Heitman J."/>
            <person name="Sun S."/>
            <person name="Springer D."/>
            <person name="Dromer F."/>
            <person name="Young S.K."/>
            <person name="Zeng Q."/>
            <person name="Gargeya S."/>
            <person name="Fitzgerald M."/>
            <person name="Abouelleil A."/>
            <person name="Alvarado L."/>
            <person name="Berlin A.M."/>
            <person name="Chapman S.B."/>
            <person name="Dewar J."/>
            <person name="Goldberg J."/>
            <person name="Griggs A."/>
            <person name="Gujja S."/>
            <person name="Hansen M."/>
            <person name="Howarth C."/>
            <person name="Imamovic A."/>
            <person name="Larimer J."/>
            <person name="McCowan C."/>
            <person name="Murphy C."/>
            <person name="Pearson M."/>
            <person name="Priest M."/>
            <person name="Roberts A."/>
            <person name="Saif S."/>
            <person name="Shea T."/>
            <person name="Sykes S."/>
            <person name="Wortman J."/>
            <person name="Nusbaum C."/>
            <person name="Birren B."/>
        </authorList>
    </citation>
    <scope>NUCLEOTIDE SEQUENCE [LARGE SCALE GENOMIC DNA]</scope>
    <source>
        <strain evidence="6 7">BCC8398</strain>
    </source>
</reference>
<reference evidence="7" key="2">
    <citation type="submission" date="2013-12" db="EMBL/GenBank/DDBJ databases">
        <title>Evolution of pathogenesis and genome organization in the Tremellales.</title>
        <authorList>
            <person name="Cuomo C."/>
            <person name="Litvintseva A."/>
            <person name="Heitman J."/>
            <person name="Chen Y."/>
            <person name="Sun S."/>
            <person name="Springer D."/>
            <person name="Dromer F."/>
            <person name="Young S."/>
            <person name="Zeng Q."/>
            <person name="Chapman S."/>
            <person name="Gujja S."/>
            <person name="Saif S."/>
            <person name="Birren B."/>
        </authorList>
    </citation>
    <scope>NUCLEOTIDE SEQUENCE [LARGE SCALE GENOMIC DNA]</scope>
    <source>
        <strain evidence="7">BCC8398</strain>
    </source>
</reference>
<feature type="region of interest" description="Disordered" evidence="4">
    <location>
        <begin position="570"/>
        <end position="590"/>
    </location>
</feature>
<feature type="region of interest" description="Disordered" evidence="4">
    <location>
        <begin position="406"/>
        <end position="443"/>
    </location>
</feature>
<evidence type="ECO:0000259" key="5">
    <source>
        <dbReference type="PROSITE" id="PS51845"/>
    </source>
</evidence>
<dbReference type="GO" id="GO:0004114">
    <property type="term" value="F:3',5'-cyclic-nucleotide phosphodiesterase activity"/>
    <property type="evidence" value="ECO:0007669"/>
    <property type="project" value="InterPro"/>
</dbReference>
<dbReference type="Pfam" id="PF00233">
    <property type="entry name" value="PDEase_I"/>
    <property type="match status" value="1"/>
</dbReference>
<evidence type="ECO:0000256" key="3">
    <source>
        <dbReference type="RuleBase" id="RU363067"/>
    </source>
</evidence>
<dbReference type="PANTHER" id="PTHR11347">
    <property type="entry name" value="CYCLIC NUCLEOTIDE PHOSPHODIESTERASE"/>
    <property type="match status" value="1"/>
</dbReference>
<keyword evidence="7" id="KW-1185">Reference proteome</keyword>
<feature type="compositionally biased region" description="Low complexity" evidence="4">
    <location>
        <begin position="419"/>
        <end position="438"/>
    </location>
</feature>
<dbReference type="GO" id="GO:0046872">
    <property type="term" value="F:metal ion binding"/>
    <property type="evidence" value="ECO:0007669"/>
    <property type="project" value="UniProtKB-KW"/>
</dbReference>
<dbReference type="SMART" id="SM00471">
    <property type="entry name" value="HDc"/>
    <property type="match status" value="1"/>
</dbReference>
<evidence type="ECO:0000313" key="6">
    <source>
        <dbReference type="EMBL" id="OCF35312.1"/>
    </source>
</evidence>
<dbReference type="Gene3D" id="1.10.1300.10">
    <property type="entry name" value="3'5'-cyclic nucleotide phosphodiesterase, catalytic domain"/>
    <property type="match status" value="1"/>
</dbReference>
<dbReference type="SUPFAM" id="SSF109604">
    <property type="entry name" value="HD-domain/PDEase-like"/>
    <property type="match status" value="1"/>
</dbReference>
<comment type="cofactor">
    <cofactor evidence="3">
        <name>a divalent metal cation</name>
        <dbReference type="ChEBI" id="CHEBI:60240"/>
    </cofactor>
    <text evidence="3">Binds 2 divalent metal cations per subunit. Site 1 may preferentially bind zinc ions, while site 2 has a preference for magnesium and/or manganese ions.</text>
</comment>
<feature type="region of interest" description="Disordered" evidence="4">
    <location>
        <begin position="460"/>
        <end position="526"/>
    </location>
</feature>
<feature type="compositionally biased region" description="Low complexity" evidence="4">
    <location>
        <begin position="134"/>
        <end position="156"/>
    </location>
</feature>
<name>A0A1B9GWA0_9TREE</name>
<feature type="compositionally biased region" description="Polar residues" evidence="4">
    <location>
        <begin position="462"/>
        <end position="479"/>
    </location>
</feature>
<dbReference type="InterPro" id="IPR003607">
    <property type="entry name" value="HD/PDEase_dom"/>
</dbReference>
<dbReference type="PROSITE" id="PS00126">
    <property type="entry name" value="PDEASE_I_1"/>
    <property type="match status" value="1"/>
</dbReference>
<keyword evidence="2 3" id="KW-0378">Hydrolase</keyword>
<feature type="region of interest" description="Disordered" evidence="4">
    <location>
        <begin position="84"/>
        <end position="187"/>
    </location>
</feature>